<name>A0A142W3J0_9SPHN</name>
<keyword evidence="1" id="KW-0472">Membrane</keyword>
<reference evidence="3" key="1">
    <citation type="submission" date="2015-11" db="EMBL/GenBank/DDBJ databases">
        <title>Complete genome sequence of a polyethylene glycol-degrading strain Sphingopyxis terrae strain 203-1 (NBRC 15098).</title>
        <authorList>
            <person name="Yoshiyuki O."/>
            <person name="Shouta N."/>
            <person name="Nagata Y."/>
            <person name="Numata M."/>
            <person name="Tsuchikane K."/>
            <person name="Hosoyama A."/>
            <person name="Yamazoe A."/>
            <person name="Tsuda M."/>
            <person name="Fujita N."/>
            <person name="Kawai F."/>
        </authorList>
    </citation>
    <scope>NUCLEOTIDE SEQUENCE [LARGE SCALE GENOMIC DNA]</scope>
    <source>
        <strain evidence="3">203-1</strain>
    </source>
</reference>
<dbReference type="AlphaFoldDB" id="A0A142W3J0"/>
<feature type="transmembrane region" description="Helical" evidence="1">
    <location>
        <begin position="79"/>
        <end position="97"/>
    </location>
</feature>
<accession>A0A142W3J0</accession>
<evidence type="ECO:0000313" key="3">
    <source>
        <dbReference type="Proteomes" id="UP000076234"/>
    </source>
</evidence>
<dbReference type="KEGG" id="ster:AOA14_18180"/>
<dbReference type="EMBL" id="CP013342">
    <property type="protein sequence ID" value="AMU96532.1"/>
    <property type="molecule type" value="Genomic_DNA"/>
</dbReference>
<reference evidence="2 3" key="2">
    <citation type="journal article" date="2016" name="Genome Announc.">
        <title>Complete Genome Sequence of Sphingopyxis terrae Strain 203-1 (NBRC 111660), a Polyethylene Glycol Degrader.</title>
        <authorList>
            <person name="Ohtsubo Y."/>
            <person name="Nonoyama S."/>
            <person name="Nagata Y."/>
            <person name="Numata M."/>
            <person name="Tsuchikane K."/>
            <person name="Hosoyama A."/>
            <person name="Yamazoe A."/>
            <person name="Tsuda M."/>
            <person name="Fujita N."/>
            <person name="Kawai F."/>
        </authorList>
    </citation>
    <scope>NUCLEOTIDE SEQUENCE [LARGE SCALE GENOMIC DNA]</scope>
    <source>
        <strain evidence="2 3">203-1</strain>
    </source>
</reference>
<protein>
    <submittedName>
        <fullName evidence="2">Uncharacterized protein</fullName>
    </submittedName>
</protein>
<evidence type="ECO:0000313" key="2">
    <source>
        <dbReference type="EMBL" id="AMU96532.1"/>
    </source>
</evidence>
<sequence length="100" mass="10786">MTEPIAAGPPLGADALRAEDIFRRYPDVSEEEVAHALAFLKTGRHLEVGRVTGTPDLRANVAAFRARHGAKLTLGVADYLKFAVGVTLFIGGLFLVLGRW</sequence>
<gene>
    <name evidence="2" type="ORF">AOA14_18180</name>
</gene>
<keyword evidence="1" id="KW-1133">Transmembrane helix</keyword>
<evidence type="ECO:0000256" key="1">
    <source>
        <dbReference type="SAM" id="Phobius"/>
    </source>
</evidence>
<dbReference type="RefSeq" id="WP_062902825.1">
    <property type="nucleotide sequence ID" value="NZ_CP013342.1"/>
</dbReference>
<dbReference type="STRING" id="1219058.AOA14_18180"/>
<dbReference type="Proteomes" id="UP000076234">
    <property type="component" value="Chromosome"/>
</dbReference>
<keyword evidence="1" id="KW-0812">Transmembrane</keyword>
<proteinExistence type="predicted"/>
<organism evidence="2 3">
    <name type="scientific">Sphingopyxis terrae subsp. terrae NBRC 15098</name>
    <dbReference type="NCBI Taxonomy" id="1219058"/>
    <lineage>
        <taxon>Bacteria</taxon>
        <taxon>Pseudomonadati</taxon>
        <taxon>Pseudomonadota</taxon>
        <taxon>Alphaproteobacteria</taxon>
        <taxon>Sphingomonadales</taxon>
        <taxon>Sphingomonadaceae</taxon>
        <taxon>Sphingopyxis</taxon>
    </lineage>
</organism>